<sequence>EYCLLNGLNSNATTNGYSTSRSLEDILVLDPQTGPLVAPLNLSTKGKVVYCVMVPIRSAIFCNNLSSPRASLRTPQIDGKEIFRQARSTLSYEQFSAFLSNIKELNCQNQTREETLRKAE</sequence>
<evidence type="ECO:0000259" key="1">
    <source>
        <dbReference type="Pfam" id="PF25972"/>
    </source>
</evidence>
<protein>
    <recommendedName>
        <fullName evidence="1">At4g15545-like C-terminal domain-containing protein</fullName>
    </recommendedName>
</protein>
<keyword evidence="3" id="KW-1185">Reference proteome</keyword>
<dbReference type="PANTHER" id="PTHR47383">
    <property type="entry name" value="OS03G0659800 PROTEIN"/>
    <property type="match status" value="1"/>
</dbReference>
<evidence type="ECO:0000313" key="3">
    <source>
        <dbReference type="Proteomes" id="UP000316621"/>
    </source>
</evidence>
<dbReference type="EMBL" id="CM010715">
    <property type="protein sequence ID" value="RZC48008.1"/>
    <property type="molecule type" value="Genomic_DNA"/>
</dbReference>
<accession>A0A4Y7IKN7</accession>
<organism evidence="2 3">
    <name type="scientific">Papaver somniferum</name>
    <name type="common">Opium poppy</name>
    <dbReference type="NCBI Taxonomy" id="3469"/>
    <lineage>
        <taxon>Eukaryota</taxon>
        <taxon>Viridiplantae</taxon>
        <taxon>Streptophyta</taxon>
        <taxon>Embryophyta</taxon>
        <taxon>Tracheophyta</taxon>
        <taxon>Spermatophyta</taxon>
        <taxon>Magnoliopsida</taxon>
        <taxon>Ranunculales</taxon>
        <taxon>Papaveraceae</taxon>
        <taxon>Papaveroideae</taxon>
        <taxon>Papaver</taxon>
    </lineage>
</organism>
<feature type="domain" description="At4g15545-like C-terminal" evidence="1">
    <location>
        <begin position="76"/>
        <end position="120"/>
    </location>
</feature>
<reference evidence="2 3" key="1">
    <citation type="journal article" date="2018" name="Science">
        <title>The opium poppy genome and morphinan production.</title>
        <authorList>
            <person name="Guo L."/>
            <person name="Winzer T."/>
            <person name="Yang X."/>
            <person name="Li Y."/>
            <person name="Ning Z."/>
            <person name="He Z."/>
            <person name="Teodor R."/>
            <person name="Lu Y."/>
            <person name="Bowser T.A."/>
            <person name="Graham I.A."/>
            <person name="Ye K."/>
        </authorList>
    </citation>
    <scope>NUCLEOTIDE SEQUENCE [LARGE SCALE GENOMIC DNA]</scope>
    <source>
        <strain evidence="3">cv. HN1</strain>
        <tissue evidence="2">Leaves</tissue>
    </source>
</reference>
<evidence type="ECO:0000313" key="2">
    <source>
        <dbReference type="EMBL" id="RZC48008.1"/>
    </source>
</evidence>
<dbReference type="Gramene" id="RZC48008">
    <property type="protein sequence ID" value="RZC48008"/>
    <property type="gene ID" value="C5167_040956"/>
</dbReference>
<proteinExistence type="predicted"/>
<dbReference type="Proteomes" id="UP000316621">
    <property type="component" value="Chromosome 1"/>
</dbReference>
<dbReference type="AlphaFoldDB" id="A0A4Y7IKN7"/>
<gene>
    <name evidence="2" type="ORF">C5167_040956</name>
</gene>
<dbReference type="STRING" id="3469.A0A4Y7IKN7"/>
<dbReference type="PANTHER" id="PTHR47383:SF8">
    <property type="entry name" value="OS01G0768300 PROTEIN"/>
    <property type="match status" value="1"/>
</dbReference>
<dbReference type="InterPro" id="IPR058936">
    <property type="entry name" value="At4g15545-like"/>
</dbReference>
<dbReference type="Pfam" id="PF25972">
    <property type="entry name" value="At4g15545_C"/>
    <property type="match status" value="1"/>
</dbReference>
<name>A0A4Y7IKN7_PAPSO</name>
<feature type="non-terminal residue" evidence="2">
    <location>
        <position position="1"/>
    </location>
</feature>
<dbReference type="InterPro" id="IPR058935">
    <property type="entry name" value="At4g15545-like_C"/>
</dbReference>